<dbReference type="GO" id="GO:0005975">
    <property type="term" value="P:carbohydrate metabolic process"/>
    <property type="evidence" value="ECO:0007669"/>
    <property type="project" value="InterPro"/>
</dbReference>
<gene>
    <name evidence="2" type="ORF">UCDDA912_g08813</name>
</gene>
<comment type="caution">
    <text evidence="2">The sequence shown here is derived from an EMBL/GenBank/DDBJ whole genome shotgun (WGS) entry which is preliminary data.</text>
</comment>
<keyword evidence="3" id="KW-1185">Reference proteome</keyword>
<evidence type="ECO:0000256" key="1">
    <source>
        <dbReference type="ARBA" id="ARBA00022801"/>
    </source>
</evidence>
<sequence length="490" mass="52630">MKLSTLFLPPSCYHILTAALATASNALQHTHFFTDNLIHKIKAIPRSTRNIMLALLCLVSFLTVGAISGVGSPKHDSNDIDEPYSPINSTYMALSIIARQQGIMINNTQPGSALQSGIVQKAFTAHIAYHGPNSKMQEYIDNSTASAAKYMASTIDDVKDWPLDRLSNANAMLSGKGLAYELALDALRDSIRLNRRNDEGGLWYWESYPDWSYLDGMYSLGPFAALDSRLGGSSTAEVMGSNTTTTAAATAQVTATATKADRRAGAALEDMHLQFRLLWDHCYNSTTGLLVHGYDASRKASWASRTSGASAVAWGRSLGWFMMALVDTMELMPAPAGPSPGNPGASLLGMYQRLATSVVGYADRASGGWYQVVDMARREGNYVESSATAMFSYALLKGARLGYLPPFDASVARKAGRAAYALLAREFVTSEPDGTLGWAGTVAICSLNSTATYDYYVSQPIAPNSVLGAAAFILASLEVERLDDGPNTPQ</sequence>
<proteinExistence type="predicted"/>
<reference evidence="2 3" key="2">
    <citation type="submission" date="2015-05" db="EMBL/GenBank/DDBJ databases">
        <authorList>
            <person name="Morales-Cruz A."/>
            <person name="Amrine K.C."/>
            <person name="Cantu D."/>
        </authorList>
    </citation>
    <scope>NUCLEOTIDE SEQUENCE [LARGE SCALE GENOMIC DNA]</scope>
    <source>
        <strain evidence="2">DA912</strain>
    </source>
</reference>
<dbReference type="InterPro" id="IPR012341">
    <property type="entry name" value="6hp_glycosidase-like_sf"/>
</dbReference>
<dbReference type="Gene3D" id="1.50.10.10">
    <property type="match status" value="1"/>
</dbReference>
<dbReference type="InterPro" id="IPR052043">
    <property type="entry name" value="PolySaccharide_Degr_Enz"/>
</dbReference>
<dbReference type="Proteomes" id="UP000034680">
    <property type="component" value="Unassembled WGS sequence"/>
</dbReference>
<dbReference type="STRING" id="1214573.A0A0G2F975"/>
<dbReference type="PANTHER" id="PTHR33886">
    <property type="entry name" value="UNSATURATED RHAMNOGALACTURONAN HYDROLASE (EUROFUNG)"/>
    <property type="match status" value="1"/>
</dbReference>
<dbReference type="InterPro" id="IPR010905">
    <property type="entry name" value="Glyco_hydro_88"/>
</dbReference>
<dbReference type="OrthoDB" id="540611at2759"/>
<dbReference type="EMBL" id="LCUC01000401">
    <property type="protein sequence ID" value="KKY31237.1"/>
    <property type="molecule type" value="Genomic_DNA"/>
</dbReference>
<evidence type="ECO:0000313" key="3">
    <source>
        <dbReference type="Proteomes" id="UP000034680"/>
    </source>
</evidence>
<reference evidence="2 3" key="1">
    <citation type="submission" date="2015-05" db="EMBL/GenBank/DDBJ databases">
        <title>Distinctive expansion of gene families associated with plant cell wall degradation and secondary metabolism in the genomes of grapevine trunk pathogens.</title>
        <authorList>
            <person name="Lawrence D.P."/>
            <person name="Travadon R."/>
            <person name="Rolshausen P.E."/>
            <person name="Baumgartner K."/>
        </authorList>
    </citation>
    <scope>NUCLEOTIDE SEQUENCE [LARGE SCALE GENOMIC DNA]</scope>
    <source>
        <strain evidence="2">DA912</strain>
    </source>
</reference>
<keyword evidence="1 2" id="KW-0378">Hydrolase</keyword>
<accession>A0A0G2F975</accession>
<dbReference type="Pfam" id="PF07470">
    <property type="entry name" value="Glyco_hydro_88"/>
    <property type="match status" value="1"/>
</dbReference>
<name>A0A0G2F975_9PEZI</name>
<dbReference type="PANTHER" id="PTHR33886:SF11">
    <property type="entry name" value="WALL GLYCOSYL HYDROLASE YTER, PUTATIVE (AFU_ORTHOLOGUE AFUA_2G14630)-RELATED"/>
    <property type="match status" value="1"/>
</dbReference>
<protein>
    <submittedName>
        <fullName evidence="2">Putative cell wall glycosyl hydrolase</fullName>
    </submittedName>
</protein>
<dbReference type="GO" id="GO:0016787">
    <property type="term" value="F:hydrolase activity"/>
    <property type="evidence" value="ECO:0007669"/>
    <property type="project" value="UniProtKB-KW"/>
</dbReference>
<organism evidence="2 3">
    <name type="scientific">Diaporthe ampelina</name>
    <dbReference type="NCBI Taxonomy" id="1214573"/>
    <lineage>
        <taxon>Eukaryota</taxon>
        <taxon>Fungi</taxon>
        <taxon>Dikarya</taxon>
        <taxon>Ascomycota</taxon>
        <taxon>Pezizomycotina</taxon>
        <taxon>Sordariomycetes</taxon>
        <taxon>Sordariomycetidae</taxon>
        <taxon>Diaporthales</taxon>
        <taxon>Diaporthaceae</taxon>
        <taxon>Diaporthe</taxon>
    </lineage>
</organism>
<evidence type="ECO:0000313" key="2">
    <source>
        <dbReference type="EMBL" id="KKY31237.1"/>
    </source>
</evidence>
<dbReference type="SUPFAM" id="SSF48208">
    <property type="entry name" value="Six-hairpin glycosidases"/>
    <property type="match status" value="1"/>
</dbReference>
<dbReference type="AlphaFoldDB" id="A0A0G2F975"/>
<dbReference type="InterPro" id="IPR008928">
    <property type="entry name" value="6-hairpin_glycosidase_sf"/>
</dbReference>